<reference evidence="1 2" key="1">
    <citation type="submission" date="2023-03" db="EMBL/GenBank/DDBJ databases">
        <title>NovoSphingobium album sp. nov. isolated from polycyclic aromatic hydrocarbons- and heavy-metal polluted soil.</title>
        <authorList>
            <person name="Liu Z."/>
            <person name="Wang K."/>
        </authorList>
    </citation>
    <scope>NUCLEOTIDE SEQUENCE [LARGE SCALE GENOMIC DNA]</scope>
    <source>
        <strain evidence="1 2">H3SJ31-1</strain>
    </source>
</reference>
<dbReference type="EMBL" id="JARESE010000012">
    <property type="protein sequence ID" value="MDE8650974.1"/>
    <property type="molecule type" value="Genomic_DNA"/>
</dbReference>
<comment type="caution">
    <text evidence="1">The sequence shown here is derived from an EMBL/GenBank/DDBJ whole genome shotgun (WGS) entry which is preliminary data.</text>
</comment>
<gene>
    <name evidence="1" type="ORF">PYV00_04475</name>
</gene>
<keyword evidence="2" id="KW-1185">Reference proteome</keyword>
<protein>
    <submittedName>
        <fullName evidence="1">Uncharacterized protein</fullName>
    </submittedName>
</protein>
<dbReference type="RefSeq" id="WP_275227062.1">
    <property type="nucleotide sequence ID" value="NZ_JARESE010000012.1"/>
</dbReference>
<organism evidence="1 2">
    <name type="scientific">Novosphingobium album</name>
    <name type="common">ex Liu et al. 2023</name>
    <dbReference type="NCBI Taxonomy" id="3031130"/>
    <lineage>
        <taxon>Bacteria</taxon>
        <taxon>Pseudomonadati</taxon>
        <taxon>Pseudomonadota</taxon>
        <taxon>Alphaproteobacteria</taxon>
        <taxon>Sphingomonadales</taxon>
        <taxon>Sphingomonadaceae</taxon>
        <taxon>Novosphingobium</taxon>
    </lineage>
</organism>
<evidence type="ECO:0000313" key="2">
    <source>
        <dbReference type="Proteomes" id="UP001216253"/>
    </source>
</evidence>
<accession>A0ABT5WLQ7</accession>
<proteinExistence type="predicted"/>
<dbReference type="Proteomes" id="UP001216253">
    <property type="component" value="Unassembled WGS sequence"/>
</dbReference>
<name>A0ABT5WLQ7_9SPHN</name>
<evidence type="ECO:0000313" key="1">
    <source>
        <dbReference type="EMBL" id="MDE8650974.1"/>
    </source>
</evidence>
<sequence>MAKFVFNQSGQVQSITLEAAQDEEISASMAVAWAEIEQAWALKQIADKVMAVEEALTIIAKAIADK</sequence>